<keyword evidence="2" id="KW-1133">Transmembrane helix</keyword>
<proteinExistence type="predicted"/>
<dbReference type="PANTHER" id="PTHR39614">
    <property type="entry name" value="INTEGRAL MEMBRANE PROTEIN"/>
    <property type="match status" value="1"/>
</dbReference>
<feature type="transmembrane region" description="Helical" evidence="2">
    <location>
        <begin position="210"/>
        <end position="228"/>
    </location>
</feature>
<gene>
    <name evidence="4" type="ORF">BDV96DRAFT_482763</name>
</gene>
<keyword evidence="2" id="KW-0812">Transmembrane</keyword>
<dbReference type="InterPro" id="IPR049326">
    <property type="entry name" value="Rhodopsin_dom_fungi"/>
</dbReference>
<keyword evidence="2" id="KW-0472">Membrane</keyword>
<protein>
    <recommendedName>
        <fullName evidence="3">Rhodopsin domain-containing protein</fullName>
    </recommendedName>
</protein>
<reference evidence="4" key="1">
    <citation type="journal article" date="2020" name="Stud. Mycol.">
        <title>101 Dothideomycetes genomes: a test case for predicting lifestyles and emergence of pathogens.</title>
        <authorList>
            <person name="Haridas S."/>
            <person name="Albert R."/>
            <person name="Binder M."/>
            <person name="Bloem J."/>
            <person name="Labutti K."/>
            <person name="Salamov A."/>
            <person name="Andreopoulos B."/>
            <person name="Baker S."/>
            <person name="Barry K."/>
            <person name="Bills G."/>
            <person name="Bluhm B."/>
            <person name="Cannon C."/>
            <person name="Castanera R."/>
            <person name="Culley D."/>
            <person name="Daum C."/>
            <person name="Ezra D."/>
            <person name="Gonzalez J."/>
            <person name="Henrissat B."/>
            <person name="Kuo A."/>
            <person name="Liang C."/>
            <person name="Lipzen A."/>
            <person name="Lutzoni F."/>
            <person name="Magnuson J."/>
            <person name="Mondo S."/>
            <person name="Nolan M."/>
            <person name="Ohm R."/>
            <person name="Pangilinan J."/>
            <person name="Park H.-J."/>
            <person name="Ramirez L."/>
            <person name="Alfaro M."/>
            <person name="Sun H."/>
            <person name="Tritt A."/>
            <person name="Yoshinaga Y."/>
            <person name="Zwiers L.-H."/>
            <person name="Turgeon B."/>
            <person name="Goodwin S."/>
            <person name="Spatafora J."/>
            <person name="Crous P."/>
            <person name="Grigoriev I."/>
        </authorList>
    </citation>
    <scope>NUCLEOTIDE SEQUENCE</scope>
    <source>
        <strain evidence="4">CBS 627.86</strain>
    </source>
</reference>
<feature type="domain" description="Rhodopsin" evidence="3">
    <location>
        <begin position="37"/>
        <end position="272"/>
    </location>
</feature>
<evidence type="ECO:0000313" key="5">
    <source>
        <dbReference type="Proteomes" id="UP000799770"/>
    </source>
</evidence>
<feature type="transmembrane region" description="Helical" evidence="2">
    <location>
        <begin position="177"/>
        <end position="198"/>
    </location>
</feature>
<feature type="transmembrane region" description="Helical" evidence="2">
    <location>
        <begin position="128"/>
        <end position="150"/>
    </location>
</feature>
<dbReference type="Proteomes" id="UP000799770">
    <property type="component" value="Unassembled WGS sequence"/>
</dbReference>
<dbReference type="EMBL" id="ML977311">
    <property type="protein sequence ID" value="KAF2122186.1"/>
    <property type="molecule type" value="Genomic_DNA"/>
</dbReference>
<evidence type="ECO:0000256" key="2">
    <source>
        <dbReference type="SAM" id="Phobius"/>
    </source>
</evidence>
<evidence type="ECO:0000313" key="4">
    <source>
        <dbReference type="EMBL" id="KAF2122186.1"/>
    </source>
</evidence>
<organism evidence="4 5">
    <name type="scientific">Lophiotrema nucula</name>
    <dbReference type="NCBI Taxonomy" id="690887"/>
    <lineage>
        <taxon>Eukaryota</taxon>
        <taxon>Fungi</taxon>
        <taxon>Dikarya</taxon>
        <taxon>Ascomycota</taxon>
        <taxon>Pezizomycotina</taxon>
        <taxon>Dothideomycetes</taxon>
        <taxon>Pleosporomycetidae</taxon>
        <taxon>Pleosporales</taxon>
        <taxon>Lophiotremataceae</taxon>
        <taxon>Lophiotrema</taxon>
    </lineage>
</organism>
<keyword evidence="5" id="KW-1185">Reference proteome</keyword>
<feature type="transmembrane region" description="Helical" evidence="2">
    <location>
        <begin position="96"/>
        <end position="116"/>
    </location>
</feature>
<evidence type="ECO:0000256" key="1">
    <source>
        <dbReference type="SAM" id="MobiDB-lite"/>
    </source>
</evidence>
<evidence type="ECO:0000259" key="3">
    <source>
        <dbReference type="Pfam" id="PF20684"/>
    </source>
</evidence>
<sequence>MADVAPYQFSKVTPDDHSGLIYIAAFLGFTYSNITFITRCCIKWQVFGFDDWGTCAAQIGNAVQFTLLLLSLSAGLGRTFDTLTGDQYSRMASLQYGYQIAFYLSLGLSKCAAVLLIQRLFTRDAKKFWLICNIVTGITLSWTLVAAILVSVGCSPKSTFPATAADVCLGLPKRYEAVVITDALTDLLLVIVPAYLVWQLQMSASLKLQVIAVFAFRLPLIVFSAFVLTNFNRSLHGRNPGVERTPAIIFQQSQLCFSLIAGTVPCLKSFIRSFDTGSGVKAGFTSAGYGSSGYGRGESYRMQSLSAGSAIRSQTEDRGDVRVNAKPFEGGSHGSGRTRGDSIAKVTSTAYSPHKGDDAASNDSQELFIRRDVQWEVRSENLRGLP</sequence>
<name>A0A6A5ZSF1_9PLEO</name>
<dbReference type="OrthoDB" id="3897607at2759"/>
<feature type="transmembrane region" description="Helical" evidence="2">
    <location>
        <begin position="54"/>
        <end position="76"/>
    </location>
</feature>
<dbReference type="PANTHER" id="PTHR39614:SF2">
    <property type="entry name" value="INTEGRAL MEMBRANE PROTEIN"/>
    <property type="match status" value="1"/>
</dbReference>
<dbReference type="AlphaFoldDB" id="A0A6A5ZSF1"/>
<dbReference type="Pfam" id="PF20684">
    <property type="entry name" value="Fung_rhodopsin"/>
    <property type="match status" value="1"/>
</dbReference>
<accession>A0A6A5ZSF1</accession>
<feature type="region of interest" description="Disordered" evidence="1">
    <location>
        <begin position="326"/>
        <end position="365"/>
    </location>
</feature>
<feature type="transmembrane region" description="Helical" evidence="2">
    <location>
        <begin position="20"/>
        <end position="42"/>
    </location>
</feature>